<dbReference type="Gene3D" id="1.20.1070.10">
    <property type="entry name" value="Rhodopsin 7-helix transmembrane proteins"/>
    <property type="match status" value="1"/>
</dbReference>
<evidence type="ECO:0000313" key="3">
    <source>
        <dbReference type="Proteomes" id="UP001519460"/>
    </source>
</evidence>
<feature type="non-terminal residue" evidence="2">
    <location>
        <position position="337"/>
    </location>
</feature>
<feature type="transmembrane region" description="Helical" evidence="1">
    <location>
        <begin position="272"/>
        <end position="295"/>
    </location>
</feature>
<name>A0ABD0KWB2_9CAEN</name>
<feature type="transmembrane region" description="Helical" evidence="1">
    <location>
        <begin position="65"/>
        <end position="89"/>
    </location>
</feature>
<feature type="transmembrane region" description="Helical" evidence="1">
    <location>
        <begin position="147"/>
        <end position="167"/>
    </location>
</feature>
<proteinExistence type="predicted"/>
<keyword evidence="1" id="KW-0812">Transmembrane</keyword>
<dbReference type="AlphaFoldDB" id="A0ABD0KWB2"/>
<organism evidence="2 3">
    <name type="scientific">Batillaria attramentaria</name>
    <dbReference type="NCBI Taxonomy" id="370345"/>
    <lineage>
        <taxon>Eukaryota</taxon>
        <taxon>Metazoa</taxon>
        <taxon>Spiralia</taxon>
        <taxon>Lophotrochozoa</taxon>
        <taxon>Mollusca</taxon>
        <taxon>Gastropoda</taxon>
        <taxon>Caenogastropoda</taxon>
        <taxon>Sorbeoconcha</taxon>
        <taxon>Cerithioidea</taxon>
        <taxon>Batillariidae</taxon>
        <taxon>Batillaria</taxon>
    </lineage>
</organism>
<keyword evidence="1" id="KW-1133">Transmembrane helix</keyword>
<evidence type="ECO:0000313" key="2">
    <source>
        <dbReference type="EMBL" id="KAK7491356.1"/>
    </source>
</evidence>
<feature type="transmembrane region" description="Helical" evidence="1">
    <location>
        <begin position="235"/>
        <end position="260"/>
    </location>
</feature>
<comment type="caution">
    <text evidence="2">The sequence shown here is derived from an EMBL/GenBank/DDBJ whole genome shotgun (WGS) entry which is preliminary data.</text>
</comment>
<dbReference type="SUPFAM" id="SSF81321">
    <property type="entry name" value="Family A G protein-coupled receptor-like"/>
    <property type="match status" value="1"/>
</dbReference>
<evidence type="ECO:0008006" key="4">
    <source>
        <dbReference type="Google" id="ProtNLM"/>
    </source>
</evidence>
<protein>
    <recommendedName>
        <fullName evidence="4">G-protein coupled receptors family 1 profile domain-containing protein</fullName>
    </recommendedName>
</protein>
<reference evidence="2 3" key="1">
    <citation type="journal article" date="2023" name="Sci. Data">
        <title>Genome assembly of the Korean intertidal mud-creeper Batillaria attramentaria.</title>
        <authorList>
            <person name="Patra A.K."/>
            <person name="Ho P.T."/>
            <person name="Jun S."/>
            <person name="Lee S.J."/>
            <person name="Kim Y."/>
            <person name="Won Y.J."/>
        </authorList>
    </citation>
    <scope>NUCLEOTIDE SEQUENCE [LARGE SCALE GENOMIC DNA]</scope>
    <source>
        <strain evidence="2">Wonlab-2016</strain>
    </source>
</reference>
<keyword evidence="1" id="KW-0472">Membrane</keyword>
<sequence>MMFPDLRAQASEHTKHAASVTKVTHKNLMAVEGVGLLFAFLHVAENTLMVFSMKDAKKMVKPMRILVVHLGVVYTLYGFFSINASAVNLITYKDTNLGLCYLRTSSMSLLEKVATYGTMWMVICCIVMRQPTGAMYDVFTSGRKLNILLALTWLFASIGTAITFSVDTGEWGEVCELLRGYSREAEAIMEGVGMVVMIAGLLVLFWRSVRGSRPVSPDSFLLEESDGTYHRHDEITLTVVSTIFTVMALPKLVFDITYVMTGRDETLTDDEYYWHVAADVIWRLSGIFLFPVMLCRHSEARRHLKKTLCKKLQMGRELSLQVDDTYRRNTVCRLALQ</sequence>
<gene>
    <name evidence="2" type="ORF">BaRGS_00017457</name>
</gene>
<dbReference type="EMBL" id="JACVVK020000116">
    <property type="protein sequence ID" value="KAK7491356.1"/>
    <property type="molecule type" value="Genomic_DNA"/>
</dbReference>
<keyword evidence="3" id="KW-1185">Reference proteome</keyword>
<dbReference type="Proteomes" id="UP001519460">
    <property type="component" value="Unassembled WGS sequence"/>
</dbReference>
<accession>A0ABD0KWB2</accession>
<feature type="transmembrane region" description="Helical" evidence="1">
    <location>
        <begin position="187"/>
        <end position="206"/>
    </location>
</feature>
<feature type="transmembrane region" description="Helical" evidence="1">
    <location>
        <begin position="34"/>
        <end position="53"/>
    </location>
</feature>
<evidence type="ECO:0000256" key="1">
    <source>
        <dbReference type="SAM" id="Phobius"/>
    </source>
</evidence>